<organism evidence="7 8">
    <name type="scientific">Asterophora parasitica</name>
    <dbReference type="NCBI Taxonomy" id="117018"/>
    <lineage>
        <taxon>Eukaryota</taxon>
        <taxon>Fungi</taxon>
        <taxon>Dikarya</taxon>
        <taxon>Basidiomycota</taxon>
        <taxon>Agaricomycotina</taxon>
        <taxon>Agaricomycetes</taxon>
        <taxon>Agaricomycetidae</taxon>
        <taxon>Agaricales</taxon>
        <taxon>Tricholomatineae</taxon>
        <taxon>Lyophyllaceae</taxon>
        <taxon>Asterophora</taxon>
    </lineage>
</organism>
<keyword evidence="2 5" id="KW-0963">Cytoplasm</keyword>
<comment type="similarity">
    <text evidence="5">Belongs to the eIF-3 subunit M family.</text>
</comment>
<dbReference type="EMBL" id="JABCKV010000001">
    <property type="protein sequence ID" value="KAG5648768.1"/>
    <property type="molecule type" value="Genomic_DNA"/>
</dbReference>
<comment type="caution">
    <text evidence="7">The sequence shown here is derived from an EMBL/GenBank/DDBJ whole genome shotgun (WGS) entry which is preliminary data.</text>
</comment>
<dbReference type="PANTHER" id="PTHR15350">
    <property type="entry name" value="COP9 SIGNALOSOME COMPLEX SUBUNIT 7/DENDRITIC CELL PROTEIN GA17"/>
    <property type="match status" value="1"/>
</dbReference>
<feature type="domain" description="PCI" evidence="6">
    <location>
        <begin position="206"/>
        <end position="366"/>
    </location>
</feature>
<dbReference type="OrthoDB" id="10267031at2759"/>
<dbReference type="GO" id="GO:0033290">
    <property type="term" value="C:eukaryotic 48S preinitiation complex"/>
    <property type="evidence" value="ECO:0007669"/>
    <property type="project" value="UniProtKB-UniRule"/>
</dbReference>
<dbReference type="GO" id="GO:0003743">
    <property type="term" value="F:translation initiation factor activity"/>
    <property type="evidence" value="ECO:0007669"/>
    <property type="project" value="UniProtKB-UniRule"/>
</dbReference>
<reference evidence="7" key="2">
    <citation type="submission" date="2021-10" db="EMBL/GenBank/DDBJ databases">
        <title>Phylogenomics reveals ancestral predisposition of the termite-cultivated fungus Termitomyces towards a domesticated lifestyle.</title>
        <authorList>
            <person name="Auxier B."/>
            <person name="Grum-Grzhimaylo A."/>
            <person name="Cardenas M.E."/>
            <person name="Lodge J.D."/>
            <person name="Laessoe T."/>
            <person name="Pedersen O."/>
            <person name="Smith M.E."/>
            <person name="Kuyper T.W."/>
            <person name="Franco-Molano E.A."/>
            <person name="Baroni T.J."/>
            <person name="Aanen D.K."/>
        </authorList>
    </citation>
    <scope>NUCLEOTIDE SEQUENCE</scope>
    <source>
        <strain evidence="7">AP01</strain>
        <tissue evidence="7">Mycelium</tissue>
    </source>
</reference>
<comment type="function">
    <text evidence="5">Component of the eukaryotic translation initiation factor 3 (eIF-3) complex, which is involved in protein synthesis of a specialized repertoire of mRNAs and, together with other initiation factors, stimulates binding of mRNA and methionyl-tRNAi to the 40S ribosome. The eIF-3 complex specifically targets and initiates translation of a subset of mRNAs involved in cell proliferation.</text>
</comment>
<dbReference type="InterPro" id="IPR000717">
    <property type="entry name" value="PCI_dom"/>
</dbReference>
<dbReference type="Pfam" id="PF18005">
    <property type="entry name" value="eIF3m_C_helix"/>
    <property type="match status" value="1"/>
</dbReference>
<evidence type="ECO:0000259" key="6">
    <source>
        <dbReference type="PROSITE" id="PS50250"/>
    </source>
</evidence>
<keyword evidence="8" id="KW-1185">Reference proteome</keyword>
<evidence type="ECO:0000256" key="4">
    <source>
        <dbReference type="ARBA" id="ARBA00022917"/>
    </source>
</evidence>
<protein>
    <recommendedName>
        <fullName evidence="5">Eukaryotic translation initiation factor 3 subunit M</fullName>
        <shortName evidence="5">eIF3m</shortName>
    </recommendedName>
</protein>
<dbReference type="PANTHER" id="PTHR15350:SF2">
    <property type="entry name" value="EUKARYOTIC TRANSLATION INITIATION FACTOR 3 SUBUNIT M"/>
    <property type="match status" value="1"/>
</dbReference>
<keyword evidence="3 5" id="KW-0396">Initiation factor</keyword>
<dbReference type="GO" id="GO:0016282">
    <property type="term" value="C:eukaryotic 43S preinitiation complex"/>
    <property type="evidence" value="ECO:0007669"/>
    <property type="project" value="UniProtKB-UniRule"/>
</dbReference>
<evidence type="ECO:0000256" key="5">
    <source>
        <dbReference type="HAMAP-Rule" id="MF_03012"/>
    </source>
</evidence>
<dbReference type="Proteomes" id="UP000775547">
    <property type="component" value="Unassembled WGS sequence"/>
</dbReference>
<keyword evidence="4 5" id="KW-0648">Protein biosynthesis</keyword>
<dbReference type="Pfam" id="PF01399">
    <property type="entry name" value="PCI"/>
    <property type="match status" value="1"/>
</dbReference>
<dbReference type="PROSITE" id="PS50250">
    <property type="entry name" value="PCI"/>
    <property type="match status" value="1"/>
</dbReference>
<dbReference type="InterPro" id="IPR027528">
    <property type="entry name" value="eIF3m"/>
</dbReference>
<evidence type="ECO:0000313" key="7">
    <source>
        <dbReference type="EMBL" id="KAG5648768.1"/>
    </source>
</evidence>
<dbReference type="InterPro" id="IPR040750">
    <property type="entry name" value="eIF3m_C_helix"/>
</dbReference>
<proteinExistence type="inferred from homology"/>
<comment type="similarity">
    <text evidence="1">Belongs to the CSN7/EIF3M family. CSN7 subfamily.</text>
</comment>
<dbReference type="GO" id="GO:0001732">
    <property type="term" value="P:formation of cytoplasmic translation initiation complex"/>
    <property type="evidence" value="ECO:0007669"/>
    <property type="project" value="UniProtKB-UniRule"/>
</dbReference>
<dbReference type="SMART" id="SM00088">
    <property type="entry name" value="PINT"/>
    <property type="match status" value="1"/>
</dbReference>
<dbReference type="AlphaFoldDB" id="A0A9P7GHN8"/>
<evidence type="ECO:0000256" key="3">
    <source>
        <dbReference type="ARBA" id="ARBA00022540"/>
    </source>
</evidence>
<comment type="subcellular location">
    <subcellularLocation>
        <location evidence="5">Cytoplasm</location>
    </subcellularLocation>
</comment>
<reference evidence="7" key="1">
    <citation type="submission" date="2020-07" db="EMBL/GenBank/DDBJ databases">
        <authorList>
            <person name="Nieuwenhuis M."/>
            <person name="Van De Peppel L.J.J."/>
        </authorList>
    </citation>
    <scope>NUCLEOTIDE SEQUENCE</scope>
    <source>
        <strain evidence="7">AP01</strain>
        <tissue evidence="7">Mycelium</tissue>
    </source>
</reference>
<dbReference type="HAMAP" id="MF_03012">
    <property type="entry name" value="eIF3m"/>
    <property type="match status" value="1"/>
</dbReference>
<evidence type="ECO:0000256" key="2">
    <source>
        <dbReference type="ARBA" id="ARBA00022490"/>
    </source>
</evidence>
<gene>
    <name evidence="7" type="ORF">DXG03_000116</name>
</gene>
<name>A0A9P7GHN8_9AGAR</name>
<evidence type="ECO:0000313" key="8">
    <source>
        <dbReference type="Proteomes" id="UP000775547"/>
    </source>
</evidence>
<dbReference type="GO" id="GO:0071541">
    <property type="term" value="C:eukaryotic translation initiation factor 3 complex, eIF3m"/>
    <property type="evidence" value="ECO:0007669"/>
    <property type="project" value="UniProtKB-UniRule"/>
</dbReference>
<accession>A0A9P7GHN8</accession>
<evidence type="ECO:0000256" key="1">
    <source>
        <dbReference type="ARBA" id="ARBA00008482"/>
    </source>
</evidence>
<comment type="subunit">
    <text evidence="5">Component of the eukaryotic translation initiation factor 3 (eIF-3) complex.</text>
</comment>
<sequence>MAGADSVSVFAEGTFEEQVQELVNYIVRNRSEEERAAFIRPFQEALKTAEGQNSLENDEYRKRSVFQMVAVEVKSLGDGTDKEIEGFFNLLFSHLFSLHVSEASDTKIYVNAFVQLLTHQPSERKFIKYRILSNLFNAVERTSSLRPLVYTALVRLAGSNGDLDALQISRANVKKWLSEWNIAQNDKAAFLKTVSGAYETASQPATAYDYERLYVQTLPSTSSDAQAAAVNLIATAVRLPTVFDFDPLFKLDAIVAVKDHELFSLLQIFLNNGLLEFKSWEASHADALEQHKLDRTQLERKIRLLTLASLAFQHIGRDLPYSKIGEALQVNPAEVEKWAIDVIRAGLVWGKLSQTTQSLHITRATARTFEKEQWEALEKRLQAWKAGLSGVLEVVVSAKRQAGLGQPQNAA</sequence>
<dbReference type="InterPro" id="IPR045237">
    <property type="entry name" value="COPS7/eIF3m"/>
</dbReference>